<dbReference type="OrthoDB" id="345880at2"/>
<keyword evidence="4" id="KW-1185">Reference proteome</keyword>
<keyword evidence="1" id="KW-0732">Signal</keyword>
<feature type="signal peptide" evidence="1">
    <location>
        <begin position="1"/>
        <end position="30"/>
    </location>
</feature>
<evidence type="ECO:0000259" key="2">
    <source>
        <dbReference type="Pfam" id="PF26607"/>
    </source>
</evidence>
<dbReference type="CDD" id="cd22954">
    <property type="entry name" value="PLL_lectin"/>
    <property type="match status" value="1"/>
</dbReference>
<name>A0A6P2C7Q9_9ACTN</name>
<dbReference type="AlphaFoldDB" id="A0A6P2C7Q9"/>
<dbReference type="InterPro" id="IPR017853">
    <property type="entry name" value="GH"/>
</dbReference>
<sequence>MGAPPTSRPRRVRLGVTTAMLAGLALLAPACGFGGAAQHNSSAALRSNGGAATVTAAAPAALSGPAAGTWGSGRLDLFYRNARNGQLAHQRYVPGALATWTAAESLGGALTSQPAVASWAAGRYDVFARGTDNAIWYKSFSGGKWSAWQSLGQVATSPPAAAAWGTGRLDVFVRGTNNQLYTRHYTTSTGWSRWSSLGGILTSGPAVASWGPGRLDVFVRGADRAVWHKWFSGGKWSGWQSLGGVIVGEPGAASTGTGKIDLFARGTGNALLNRNYNVTKTGWSAWASLGGALASSPSATVPAAGVVTVFVRNANGGYYYLQRSAALTWSGWQLADAALTFRGLGAWVDVYDYTALDPATTVADLKAHGVRTLYLGTARYDSAADILYPDDVAAWLAAAHAAGIRVVGWYVPDYADTARDVRRTLAIAGYVSPAGQRFDAIGLDIEYPLNPPNVNAWNQAVGTQLAQVRARTVVPLAAIVLPPVFMRLYPDRWSTFPWSSLAAYANAVAPMDYWTSYTPAPRCAAGDAQYCAYQYTRDNVLLSRQYTGLPVHVIGGSGDTVTVAQVADFVRAARETAAAGGSFFDYRTTKPEFWPYLQQLKP</sequence>
<proteinExistence type="predicted"/>
<evidence type="ECO:0000313" key="3">
    <source>
        <dbReference type="EMBL" id="TVZ06535.1"/>
    </source>
</evidence>
<accession>A0A6P2C7Q9</accession>
<feature type="chain" id="PRO_5038940504" description="PLL-like beta propeller domain-containing protein" evidence="1">
    <location>
        <begin position="31"/>
        <end position="602"/>
    </location>
</feature>
<protein>
    <recommendedName>
        <fullName evidence="2">PLL-like beta propeller domain-containing protein</fullName>
    </recommendedName>
</protein>
<evidence type="ECO:0000256" key="1">
    <source>
        <dbReference type="SAM" id="SignalP"/>
    </source>
</evidence>
<dbReference type="RefSeq" id="WP_145851288.1">
    <property type="nucleotide sequence ID" value="NZ_RPFW01000001.1"/>
</dbReference>
<dbReference type="Pfam" id="PF26607">
    <property type="entry name" value="DUF8189"/>
    <property type="match status" value="1"/>
</dbReference>
<dbReference type="SUPFAM" id="SSF51445">
    <property type="entry name" value="(Trans)glycosidases"/>
    <property type="match status" value="1"/>
</dbReference>
<dbReference type="Proteomes" id="UP000460272">
    <property type="component" value="Unassembled WGS sequence"/>
</dbReference>
<feature type="domain" description="PLL-like beta propeller" evidence="2">
    <location>
        <begin position="36"/>
        <end position="337"/>
    </location>
</feature>
<organism evidence="3 4">
    <name type="scientific">Trebonia kvetii</name>
    <dbReference type="NCBI Taxonomy" id="2480626"/>
    <lineage>
        <taxon>Bacteria</taxon>
        <taxon>Bacillati</taxon>
        <taxon>Actinomycetota</taxon>
        <taxon>Actinomycetes</taxon>
        <taxon>Streptosporangiales</taxon>
        <taxon>Treboniaceae</taxon>
        <taxon>Trebonia</taxon>
    </lineage>
</organism>
<dbReference type="InterPro" id="IPR058502">
    <property type="entry name" value="PLL-like_beta-prop"/>
</dbReference>
<dbReference type="SUPFAM" id="SSF89372">
    <property type="entry name" value="Fucose-specific lectin"/>
    <property type="match status" value="1"/>
</dbReference>
<evidence type="ECO:0000313" key="4">
    <source>
        <dbReference type="Proteomes" id="UP000460272"/>
    </source>
</evidence>
<gene>
    <name evidence="3" type="ORF">EAS64_03770</name>
</gene>
<reference evidence="3 4" key="1">
    <citation type="submission" date="2018-11" db="EMBL/GenBank/DDBJ databases">
        <title>Trebonia kvetii gen.nov., sp.nov., a novel acidophilic actinobacterium, and proposal of the new actinobacterial family Treboniaceae fam. nov.</title>
        <authorList>
            <person name="Rapoport D."/>
            <person name="Sagova-Mareckova M."/>
            <person name="Sedlacek I."/>
            <person name="Provaznik J."/>
            <person name="Kralova S."/>
            <person name="Pavlinic D."/>
            <person name="Benes V."/>
            <person name="Kopecky J."/>
        </authorList>
    </citation>
    <scope>NUCLEOTIDE SEQUENCE [LARGE SCALE GENOMIC DNA]</scope>
    <source>
        <strain evidence="3 4">15Tr583</strain>
    </source>
</reference>
<dbReference type="Gene3D" id="2.120.10.70">
    <property type="entry name" value="Fucose-specific lectin"/>
    <property type="match status" value="2"/>
</dbReference>
<comment type="caution">
    <text evidence="3">The sequence shown here is derived from an EMBL/GenBank/DDBJ whole genome shotgun (WGS) entry which is preliminary data.</text>
</comment>
<dbReference type="EMBL" id="RPFW01000001">
    <property type="protein sequence ID" value="TVZ06535.1"/>
    <property type="molecule type" value="Genomic_DNA"/>
</dbReference>